<dbReference type="Proteomes" id="UP000828390">
    <property type="component" value="Unassembled WGS sequence"/>
</dbReference>
<sequence>MSLVEALHMADNKMAMVQLVLVILTVDQIKDVDPTMDRAKVSTSGILGMDNMVHMISMAMQTVMDRSPTVGLNIGVVTEEVNRGVKPGKINMGVQTGEMRAGKNKGILNGMIKVDITTGEVRVDRLTDRTLQEATGMIPQMSSCRKLCHQSCGTMRISLTSICSKAVLYMWMKFSIKFPSYETIHKKMLSVLWIAMTNSVSPCNLTAKVAD</sequence>
<organism evidence="1 2">
    <name type="scientific">Dreissena polymorpha</name>
    <name type="common">Zebra mussel</name>
    <name type="synonym">Mytilus polymorpha</name>
    <dbReference type="NCBI Taxonomy" id="45954"/>
    <lineage>
        <taxon>Eukaryota</taxon>
        <taxon>Metazoa</taxon>
        <taxon>Spiralia</taxon>
        <taxon>Lophotrochozoa</taxon>
        <taxon>Mollusca</taxon>
        <taxon>Bivalvia</taxon>
        <taxon>Autobranchia</taxon>
        <taxon>Heteroconchia</taxon>
        <taxon>Euheterodonta</taxon>
        <taxon>Imparidentia</taxon>
        <taxon>Neoheterodontei</taxon>
        <taxon>Myida</taxon>
        <taxon>Dreissenoidea</taxon>
        <taxon>Dreissenidae</taxon>
        <taxon>Dreissena</taxon>
    </lineage>
</organism>
<accession>A0A9D4LGB1</accession>
<protein>
    <submittedName>
        <fullName evidence="1">Uncharacterized protein</fullName>
    </submittedName>
</protein>
<name>A0A9D4LGB1_DREPO</name>
<evidence type="ECO:0000313" key="2">
    <source>
        <dbReference type="Proteomes" id="UP000828390"/>
    </source>
</evidence>
<gene>
    <name evidence="1" type="ORF">DPMN_099361</name>
</gene>
<dbReference type="EMBL" id="JAIWYP010000003">
    <property type="protein sequence ID" value="KAH3856767.1"/>
    <property type="molecule type" value="Genomic_DNA"/>
</dbReference>
<reference evidence="1" key="2">
    <citation type="submission" date="2020-11" db="EMBL/GenBank/DDBJ databases">
        <authorList>
            <person name="McCartney M.A."/>
            <person name="Auch B."/>
            <person name="Kono T."/>
            <person name="Mallez S."/>
            <person name="Becker A."/>
            <person name="Gohl D.M."/>
            <person name="Silverstein K.A.T."/>
            <person name="Koren S."/>
            <person name="Bechman K.B."/>
            <person name="Herman A."/>
            <person name="Abrahante J.E."/>
            <person name="Garbe J."/>
        </authorList>
    </citation>
    <scope>NUCLEOTIDE SEQUENCE</scope>
    <source>
        <strain evidence="1">Duluth1</strain>
        <tissue evidence="1">Whole animal</tissue>
    </source>
</reference>
<comment type="caution">
    <text evidence="1">The sequence shown here is derived from an EMBL/GenBank/DDBJ whole genome shotgun (WGS) entry which is preliminary data.</text>
</comment>
<keyword evidence="2" id="KW-1185">Reference proteome</keyword>
<proteinExistence type="predicted"/>
<evidence type="ECO:0000313" key="1">
    <source>
        <dbReference type="EMBL" id="KAH3856767.1"/>
    </source>
</evidence>
<dbReference type="AlphaFoldDB" id="A0A9D4LGB1"/>
<reference evidence="1" key="1">
    <citation type="journal article" date="2019" name="bioRxiv">
        <title>The Genome of the Zebra Mussel, Dreissena polymorpha: A Resource for Invasive Species Research.</title>
        <authorList>
            <person name="McCartney M.A."/>
            <person name="Auch B."/>
            <person name="Kono T."/>
            <person name="Mallez S."/>
            <person name="Zhang Y."/>
            <person name="Obille A."/>
            <person name="Becker A."/>
            <person name="Abrahante J.E."/>
            <person name="Garbe J."/>
            <person name="Badalamenti J.P."/>
            <person name="Herman A."/>
            <person name="Mangelson H."/>
            <person name="Liachko I."/>
            <person name="Sullivan S."/>
            <person name="Sone E.D."/>
            <person name="Koren S."/>
            <person name="Silverstein K.A.T."/>
            <person name="Beckman K.B."/>
            <person name="Gohl D.M."/>
        </authorList>
    </citation>
    <scope>NUCLEOTIDE SEQUENCE</scope>
    <source>
        <strain evidence="1">Duluth1</strain>
        <tissue evidence="1">Whole animal</tissue>
    </source>
</reference>